<dbReference type="PATRIC" id="fig|33995.3.peg.1983"/>
<dbReference type="Proteomes" id="UP000037566">
    <property type="component" value="Unassembled WGS sequence"/>
</dbReference>
<keyword evidence="2" id="KW-1185">Reference proteome</keyword>
<dbReference type="AlphaFoldDB" id="A0A0M0EHV0"/>
<name>A0A0M0EHV0_KOMEU</name>
<protein>
    <submittedName>
        <fullName evidence="1">Uncharacterized protein</fullName>
    </submittedName>
</protein>
<organism evidence="1 2">
    <name type="scientific">Komagataeibacter europaeus</name>
    <name type="common">Gluconacetobacter europaeus</name>
    <dbReference type="NCBI Taxonomy" id="33995"/>
    <lineage>
        <taxon>Bacteria</taxon>
        <taxon>Pseudomonadati</taxon>
        <taxon>Pseudomonadota</taxon>
        <taxon>Alphaproteobacteria</taxon>
        <taxon>Acetobacterales</taxon>
        <taxon>Acetobacteraceae</taxon>
        <taxon>Komagataeibacter</taxon>
    </lineage>
</organism>
<gene>
    <name evidence="1" type="ORF">KOEU_17950</name>
</gene>
<reference evidence="1" key="1">
    <citation type="submission" date="2015-08" db="EMBL/GenBank/DDBJ databases">
        <title>Draft genome sequence of Komagataeibacter europaeus CECT 8546 a cellulose producer strain from vinegar produced by the traditional method.</title>
        <authorList>
            <person name="Poehlein A."/>
            <person name="Valera M.J."/>
            <person name="Haack F.S."/>
            <person name="Mas A."/>
            <person name="Daniel R."/>
            <person name="Streit W.R."/>
            <person name="Mateo E."/>
        </authorList>
    </citation>
    <scope>NUCLEOTIDE SEQUENCE [LARGE SCALE GENOMIC DNA]</scope>
    <source>
        <strain evidence="1">CECT 8546</strain>
    </source>
</reference>
<dbReference type="OrthoDB" id="7281037at2"/>
<evidence type="ECO:0000313" key="1">
    <source>
        <dbReference type="EMBL" id="KON64825.1"/>
    </source>
</evidence>
<sequence>MGTPNPIRRPGRFDAGKYWTQHETAVAISQATDPLTSLLDDLEGTVSGHTSSLDALNNKTADLSADGSTYSGKVTGGVTGMFEGSVQIGTPPASATATGTQGQIIFAASGIYLCTATNTWVCFTPGAWPTS</sequence>
<dbReference type="EMBL" id="LHUQ01000007">
    <property type="protein sequence ID" value="KON64825.1"/>
    <property type="molecule type" value="Genomic_DNA"/>
</dbReference>
<comment type="caution">
    <text evidence="1">The sequence shown here is derived from an EMBL/GenBank/DDBJ whole genome shotgun (WGS) entry which is preliminary data.</text>
</comment>
<proteinExistence type="predicted"/>
<dbReference type="RefSeq" id="WP_053323297.1">
    <property type="nucleotide sequence ID" value="NZ_LHUQ01000007.1"/>
</dbReference>
<accession>A0A0M0EHV0</accession>
<dbReference type="STRING" id="33995.KOEU_17950"/>
<evidence type="ECO:0000313" key="2">
    <source>
        <dbReference type="Proteomes" id="UP000037566"/>
    </source>
</evidence>